<accession>A0ACA9L6A5</accession>
<proteinExistence type="predicted"/>
<protein>
    <submittedName>
        <fullName evidence="1">6469_t:CDS:1</fullName>
    </submittedName>
</protein>
<comment type="caution">
    <text evidence="1">The sequence shown here is derived from an EMBL/GenBank/DDBJ whole genome shotgun (WGS) entry which is preliminary data.</text>
</comment>
<evidence type="ECO:0000313" key="1">
    <source>
        <dbReference type="EMBL" id="CAG8513204.1"/>
    </source>
</evidence>
<name>A0ACA9L6A5_9GLOM</name>
<dbReference type="Proteomes" id="UP000789525">
    <property type="component" value="Unassembled WGS sequence"/>
</dbReference>
<reference evidence="1" key="1">
    <citation type="submission" date="2021-06" db="EMBL/GenBank/DDBJ databases">
        <authorList>
            <person name="Kallberg Y."/>
            <person name="Tangrot J."/>
            <person name="Rosling A."/>
        </authorList>
    </citation>
    <scope>NUCLEOTIDE SEQUENCE</scope>
    <source>
        <strain evidence="1">CL356</strain>
    </source>
</reference>
<gene>
    <name evidence="1" type="ORF">ACOLOM_LOCUS3313</name>
</gene>
<evidence type="ECO:0000313" key="2">
    <source>
        <dbReference type="Proteomes" id="UP000789525"/>
    </source>
</evidence>
<dbReference type="EMBL" id="CAJVPT010004873">
    <property type="protein sequence ID" value="CAG8513204.1"/>
    <property type="molecule type" value="Genomic_DNA"/>
</dbReference>
<organism evidence="1 2">
    <name type="scientific">Acaulospora colombiana</name>
    <dbReference type="NCBI Taxonomy" id="27376"/>
    <lineage>
        <taxon>Eukaryota</taxon>
        <taxon>Fungi</taxon>
        <taxon>Fungi incertae sedis</taxon>
        <taxon>Mucoromycota</taxon>
        <taxon>Glomeromycotina</taxon>
        <taxon>Glomeromycetes</taxon>
        <taxon>Diversisporales</taxon>
        <taxon>Acaulosporaceae</taxon>
        <taxon>Acaulospora</taxon>
    </lineage>
</organism>
<keyword evidence="2" id="KW-1185">Reference proteome</keyword>
<sequence>MILASSSTSNCSAEEARLYPCSLNCIPNFDDITFYLVEIATGKVCDSRTYKNEYIHLSYHSGVSLAGNLFSIMSIQNQTIRILHIKEDGRFIDVQDIGWLSYDDDELVLARYRDFDLQYNAQRKIVTSPVNHKNAPPDIMELDDEKYAYSSSFLSSDSFDDMMENKVPSPNISPKPRQNSNSHHPNSSIPAEPNPTIEAVAPISGIKQRMLSYLFKKAYNSDDGGLALRHFYQIFAQLASLVMWKMQFIDESRFLIKFGSVDCVTGRHNESTAHTTFFVIYNFLTTEVLSVYDNASEEFLAEFENSPEIFQRVAFNQSFSRDSTYANNIYAKAVLEKHLYAIRHARNGG</sequence>